<name>A0A062HHD4_ACIBA</name>
<evidence type="ECO:0000313" key="2">
    <source>
        <dbReference type="Proteomes" id="UP000027327"/>
    </source>
</evidence>
<feature type="non-terminal residue" evidence="1">
    <location>
        <position position="38"/>
    </location>
</feature>
<accession>A0A062HHD4</accession>
<proteinExistence type="predicted"/>
<dbReference type="Proteomes" id="UP000027327">
    <property type="component" value="Unassembled WGS sequence"/>
</dbReference>
<sequence length="38" mass="4626">MNKSTPKTYRTTNWSSYNRALINRGNISIWFDPNTQWY</sequence>
<reference evidence="1 2" key="1">
    <citation type="submission" date="2014-04" db="EMBL/GenBank/DDBJ databases">
        <title>Comparative genomics and transcriptomics to identify genetic mechanisms underlying the emergence of carbapenem resistant Acinetobacter baumannii (CRAb).</title>
        <authorList>
            <person name="Harris A.D."/>
            <person name="Johnson K.J."/>
            <person name="George J."/>
            <person name="Nadendla S."/>
            <person name="Daugherty S.C."/>
            <person name="Parankush S."/>
            <person name="Sadzewicz L."/>
            <person name="Tallon L."/>
            <person name="Sengamalay N."/>
            <person name="Hazen T.H."/>
            <person name="Rasko D.A."/>
        </authorList>
    </citation>
    <scope>NUCLEOTIDE SEQUENCE [LARGE SCALE GENOMIC DNA]</scope>
    <source>
        <strain evidence="1 2">21072</strain>
    </source>
</reference>
<evidence type="ECO:0000313" key="1">
    <source>
        <dbReference type="EMBL" id="KCY05782.1"/>
    </source>
</evidence>
<organism evidence="1 2">
    <name type="scientific">Acinetobacter baumannii 21072</name>
    <dbReference type="NCBI Taxonomy" id="1310697"/>
    <lineage>
        <taxon>Bacteria</taxon>
        <taxon>Pseudomonadati</taxon>
        <taxon>Pseudomonadota</taxon>
        <taxon>Gammaproteobacteria</taxon>
        <taxon>Moraxellales</taxon>
        <taxon>Moraxellaceae</taxon>
        <taxon>Acinetobacter</taxon>
        <taxon>Acinetobacter calcoaceticus/baumannii complex</taxon>
    </lineage>
</organism>
<comment type="caution">
    <text evidence="1">The sequence shown here is derived from an EMBL/GenBank/DDBJ whole genome shotgun (WGS) entry which is preliminary data.</text>
</comment>
<dbReference type="AlphaFoldDB" id="A0A062HHD4"/>
<protein>
    <submittedName>
        <fullName evidence="1">TnpA domain protein</fullName>
    </submittedName>
</protein>
<gene>
    <name evidence="1" type="ORF">J596_4344</name>
</gene>
<dbReference type="EMBL" id="JMOD01000249">
    <property type="protein sequence ID" value="KCY05782.1"/>
    <property type="molecule type" value="Genomic_DNA"/>
</dbReference>